<dbReference type="AlphaFoldDB" id="A0A398E183"/>
<keyword evidence="8" id="KW-1185">Reference proteome</keyword>
<gene>
    <name evidence="7" type="ORF">SMC1_02245</name>
</gene>
<comment type="subcellular location">
    <subcellularLocation>
        <location evidence="1">Cell membrane</location>
        <topology evidence="1">Multi-pass membrane protein</topology>
    </subcellularLocation>
</comment>
<keyword evidence="2 5" id="KW-0812">Transmembrane</keyword>
<dbReference type="InterPro" id="IPR035906">
    <property type="entry name" value="MetI-like_sf"/>
</dbReference>
<protein>
    <submittedName>
        <fullName evidence="7">ABC transporter permease subunit</fullName>
    </submittedName>
</protein>
<proteinExistence type="predicted"/>
<dbReference type="EMBL" id="QXIY01000008">
    <property type="protein sequence ID" value="RIE17334.1"/>
    <property type="molecule type" value="Genomic_DNA"/>
</dbReference>
<accession>A0A398E183</accession>
<dbReference type="SUPFAM" id="SSF161098">
    <property type="entry name" value="MetI-like"/>
    <property type="match status" value="1"/>
</dbReference>
<feature type="transmembrane region" description="Helical" evidence="5">
    <location>
        <begin position="7"/>
        <end position="25"/>
    </location>
</feature>
<keyword evidence="4 5" id="KW-0472">Membrane</keyword>
<sequence length="251" mass="28134">MTFYHSGALADIVIILGILGVFYGITQVGREWTGVLWPTVVTDLSFRALPRYTLFSLVRGLAAYCISFLFTIVYGYWAAKDRLTERLLVPILDILQSIPVLGFMPGVVLALVSIFPGSNVGLELTAVLMSFTGQAWNMTFSFYNSLNSVPQYLQEASTIYRFNWWQRLTQIEMLYSAVGLIWNSMMSMAGGWFFLMVTEAFQLGSFREPAGIRRRLGRGVAPVEAYSLVISAARASEPSSHRFPELLSDFT</sequence>
<dbReference type="OrthoDB" id="9806809at2"/>
<evidence type="ECO:0000256" key="3">
    <source>
        <dbReference type="ARBA" id="ARBA00022989"/>
    </source>
</evidence>
<organism evidence="7 8">
    <name type="scientific">Candidatus Cryosericum septentrionale</name>
    <dbReference type="NCBI Taxonomy" id="2290913"/>
    <lineage>
        <taxon>Bacteria</taxon>
        <taxon>Pseudomonadati</taxon>
        <taxon>Caldisericota/Cryosericota group</taxon>
        <taxon>Candidatus Cryosericota</taxon>
        <taxon>Candidatus Cryosericia</taxon>
        <taxon>Candidatus Cryosericales</taxon>
        <taxon>Candidatus Cryosericaceae</taxon>
        <taxon>Candidatus Cryosericum</taxon>
    </lineage>
</organism>
<evidence type="ECO:0000256" key="2">
    <source>
        <dbReference type="ARBA" id="ARBA00022692"/>
    </source>
</evidence>
<dbReference type="InterPro" id="IPR000515">
    <property type="entry name" value="MetI-like"/>
</dbReference>
<evidence type="ECO:0000256" key="4">
    <source>
        <dbReference type="ARBA" id="ARBA00023136"/>
    </source>
</evidence>
<evidence type="ECO:0000313" key="7">
    <source>
        <dbReference type="EMBL" id="RIE17334.1"/>
    </source>
</evidence>
<dbReference type="PANTHER" id="PTHR42744">
    <property type="entry name" value="BINDING-PROTEIN-DEPENDENT TRANSPORT SYSTEMS INNER MEMBRANE COMPONENT"/>
    <property type="match status" value="1"/>
</dbReference>
<feature type="domain" description="ABC transmembrane type-1" evidence="6">
    <location>
        <begin position="72"/>
        <end position="227"/>
    </location>
</feature>
<dbReference type="Pfam" id="PF00528">
    <property type="entry name" value="BPD_transp_1"/>
    <property type="match status" value="1"/>
</dbReference>
<dbReference type="GO" id="GO:0005886">
    <property type="term" value="C:plasma membrane"/>
    <property type="evidence" value="ECO:0007669"/>
    <property type="project" value="UniProtKB-SubCell"/>
</dbReference>
<feature type="transmembrane region" description="Helical" evidence="5">
    <location>
        <begin position="91"/>
        <end position="115"/>
    </location>
</feature>
<evidence type="ECO:0000256" key="1">
    <source>
        <dbReference type="ARBA" id="ARBA00004651"/>
    </source>
</evidence>
<dbReference type="GO" id="GO:0055085">
    <property type="term" value="P:transmembrane transport"/>
    <property type="evidence" value="ECO:0007669"/>
    <property type="project" value="InterPro"/>
</dbReference>
<evidence type="ECO:0000313" key="8">
    <source>
        <dbReference type="Proteomes" id="UP000266113"/>
    </source>
</evidence>
<evidence type="ECO:0000259" key="6">
    <source>
        <dbReference type="Pfam" id="PF00528"/>
    </source>
</evidence>
<comment type="caution">
    <text evidence="7">The sequence shown here is derived from an EMBL/GenBank/DDBJ whole genome shotgun (WGS) entry which is preliminary data.</text>
</comment>
<keyword evidence="3 5" id="KW-1133">Transmembrane helix</keyword>
<feature type="transmembrane region" description="Helical" evidence="5">
    <location>
        <begin position="61"/>
        <end position="79"/>
    </location>
</feature>
<evidence type="ECO:0000256" key="5">
    <source>
        <dbReference type="SAM" id="Phobius"/>
    </source>
</evidence>
<feature type="transmembrane region" description="Helical" evidence="5">
    <location>
        <begin position="173"/>
        <end position="197"/>
    </location>
</feature>
<dbReference type="PANTHER" id="PTHR42744:SF1">
    <property type="entry name" value="BINDING-PROTEIN-DEPENDENT TRANSPORT SYSTEMS INNER MEMBRANE COMPONENT"/>
    <property type="match status" value="1"/>
</dbReference>
<dbReference type="CDD" id="cd06261">
    <property type="entry name" value="TM_PBP2"/>
    <property type="match status" value="1"/>
</dbReference>
<reference evidence="7 8" key="1">
    <citation type="submission" date="2018-09" db="EMBL/GenBank/DDBJ databases">
        <title>Discovery and Ecogenomic Context for Candidatus Cryosericales, a Global Caldiserica Order Active in Thawing Permafrost.</title>
        <authorList>
            <person name="Martinez M.A."/>
            <person name="Woodcroft B.J."/>
            <person name="Ignacio Espinoza J.C."/>
            <person name="Zayed A."/>
            <person name="Singleton C.M."/>
            <person name="Boyd J."/>
            <person name="Li Y.-F."/>
            <person name="Purvine S."/>
            <person name="Maughan H."/>
            <person name="Hodgkins S.B."/>
            <person name="Anderson D."/>
            <person name="Sederholm M."/>
            <person name="Temperton B."/>
            <person name="Saleska S.R."/>
            <person name="Tyson G.W."/>
            <person name="Rich V.I."/>
        </authorList>
    </citation>
    <scope>NUCLEOTIDE SEQUENCE [LARGE SCALE GENOMIC DNA]</scope>
    <source>
        <strain evidence="7 8">SMC1</strain>
    </source>
</reference>
<name>A0A398E183_9BACT</name>
<dbReference type="Proteomes" id="UP000266113">
    <property type="component" value="Unassembled WGS sequence"/>
</dbReference>
<dbReference type="Gene3D" id="1.10.3720.10">
    <property type="entry name" value="MetI-like"/>
    <property type="match status" value="1"/>
</dbReference>